<dbReference type="GeneID" id="25293813"/>
<protein>
    <submittedName>
        <fullName evidence="4">Rhinocladiella mackenziei CBS 650.93 unplaced genomic scaffold supercont1.4, whole genome shotgun sequence</fullName>
    </submittedName>
</protein>
<feature type="coiled-coil region" evidence="2">
    <location>
        <begin position="1899"/>
        <end position="1933"/>
    </location>
</feature>
<dbReference type="RefSeq" id="XP_013272007.1">
    <property type="nucleotide sequence ID" value="XM_013416553.1"/>
</dbReference>
<dbReference type="PANTHER" id="PTHR32083">
    <property type="entry name" value="CILIA AND FLAGELLA-ASSOCIATED PROTEIN 58-RELATED"/>
    <property type="match status" value="1"/>
</dbReference>
<feature type="compositionally biased region" description="Basic and acidic residues" evidence="3">
    <location>
        <begin position="157"/>
        <end position="166"/>
    </location>
</feature>
<evidence type="ECO:0000313" key="4">
    <source>
        <dbReference type="EMBL" id="KIX04871.1"/>
    </source>
</evidence>
<feature type="compositionally biased region" description="Polar residues" evidence="3">
    <location>
        <begin position="2066"/>
        <end position="2077"/>
    </location>
</feature>
<keyword evidence="1 2" id="KW-0175">Coiled coil</keyword>
<feature type="region of interest" description="Disordered" evidence="3">
    <location>
        <begin position="634"/>
        <end position="674"/>
    </location>
</feature>
<feature type="compositionally biased region" description="Acidic residues" evidence="3">
    <location>
        <begin position="1126"/>
        <end position="1136"/>
    </location>
</feature>
<feature type="compositionally biased region" description="Basic and acidic residues" evidence="3">
    <location>
        <begin position="204"/>
        <end position="216"/>
    </location>
</feature>
<feature type="compositionally biased region" description="Basic and acidic residues" evidence="3">
    <location>
        <begin position="1326"/>
        <end position="1340"/>
    </location>
</feature>
<feature type="compositionally biased region" description="Polar residues" evidence="3">
    <location>
        <begin position="2107"/>
        <end position="2119"/>
    </location>
</feature>
<feature type="region of interest" description="Disordered" evidence="3">
    <location>
        <begin position="396"/>
        <end position="470"/>
    </location>
</feature>
<dbReference type="STRING" id="1442369.A0A0D2IP00"/>
<reference evidence="4 5" key="1">
    <citation type="submission" date="2015-01" db="EMBL/GenBank/DDBJ databases">
        <title>The Genome Sequence of Rhinocladiella mackenzie CBS 650.93.</title>
        <authorList>
            <consortium name="The Broad Institute Genomics Platform"/>
            <person name="Cuomo C."/>
            <person name="de Hoog S."/>
            <person name="Gorbushina A."/>
            <person name="Stielow B."/>
            <person name="Teixiera M."/>
            <person name="Abouelleil A."/>
            <person name="Chapman S.B."/>
            <person name="Priest M."/>
            <person name="Young S.K."/>
            <person name="Wortman J."/>
            <person name="Nusbaum C."/>
            <person name="Birren B."/>
        </authorList>
    </citation>
    <scope>NUCLEOTIDE SEQUENCE [LARGE SCALE GENOMIC DNA]</scope>
    <source>
        <strain evidence="4 5">CBS 650.93</strain>
    </source>
</reference>
<feature type="region of interest" description="Disordered" evidence="3">
    <location>
        <begin position="488"/>
        <end position="508"/>
    </location>
</feature>
<feature type="compositionally biased region" description="Low complexity" evidence="3">
    <location>
        <begin position="2127"/>
        <end position="2141"/>
    </location>
</feature>
<dbReference type="PANTHER" id="PTHR32083:SF0">
    <property type="entry name" value="CILIA AND FLAGELLA-ASSOCIATED PROTEIN 58"/>
    <property type="match status" value="1"/>
</dbReference>
<feature type="compositionally biased region" description="Polar residues" evidence="3">
    <location>
        <begin position="397"/>
        <end position="422"/>
    </location>
</feature>
<feature type="compositionally biased region" description="Polar residues" evidence="3">
    <location>
        <begin position="441"/>
        <end position="470"/>
    </location>
</feature>
<feature type="compositionally biased region" description="Polar residues" evidence="3">
    <location>
        <begin position="176"/>
        <end position="186"/>
    </location>
</feature>
<feature type="compositionally biased region" description="Acidic residues" evidence="3">
    <location>
        <begin position="2153"/>
        <end position="2162"/>
    </location>
</feature>
<feature type="region of interest" description="Disordered" evidence="3">
    <location>
        <begin position="1319"/>
        <end position="1347"/>
    </location>
</feature>
<feature type="compositionally biased region" description="Basic and acidic residues" evidence="3">
    <location>
        <begin position="65"/>
        <end position="76"/>
    </location>
</feature>
<feature type="region of interest" description="Disordered" evidence="3">
    <location>
        <begin position="91"/>
        <end position="282"/>
    </location>
</feature>
<proteinExistence type="predicted"/>
<feature type="compositionally biased region" description="Basic and acidic residues" evidence="3">
    <location>
        <begin position="970"/>
        <end position="979"/>
    </location>
</feature>
<feature type="region of interest" description="Disordered" evidence="3">
    <location>
        <begin position="1214"/>
        <end position="1241"/>
    </location>
</feature>
<feature type="coiled-coil region" evidence="2">
    <location>
        <begin position="1476"/>
        <end position="1681"/>
    </location>
</feature>
<organism evidence="4 5">
    <name type="scientific">Rhinocladiella mackenziei CBS 650.93</name>
    <dbReference type="NCBI Taxonomy" id="1442369"/>
    <lineage>
        <taxon>Eukaryota</taxon>
        <taxon>Fungi</taxon>
        <taxon>Dikarya</taxon>
        <taxon>Ascomycota</taxon>
        <taxon>Pezizomycotina</taxon>
        <taxon>Eurotiomycetes</taxon>
        <taxon>Chaetothyriomycetidae</taxon>
        <taxon>Chaetothyriales</taxon>
        <taxon>Herpotrichiellaceae</taxon>
        <taxon>Rhinocladiella</taxon>
    </lineage>
</organism>
<evidence type="ECO:0000313" key="5">
    <source>
        <dbReference type="Proteomes" id="UP000053617"/>
    </source>
</evidence>
<feature type="compositionally biased region" description="Polar residues" evidence="3">
    <location>
        <begin position="769"/>
        <end position="781"/>
    </location>
</feature>
<dbReference type="VEuPathDB" id="FungiDB:Z518_05742"/>
<evidence type="ECO:0000256" key="3">
    <source>
        <dbReference type="SAM" id="MobiDB-lite"/>
    </source>
</evidence>
<feature type="region of interest" description="Disordered" evidence="3">
    <location>
        <begin position="2039"/>
        <end position="2180"/>
    </location>
</feature>
<feature type="region of interest" description="Disordered" evidence="3">
    <location>
        <begin position="334"/>
        <end position="361"/>
    </location>
</feature>
<dbReference type="EMBL" id="KN847478">
    <property type="protein sequence ID" value="KIX04871.1"/>
    <property type="molecule type" value="Genomic_DNA"/>
</dbReference>
<feature type="coiled-coil region" evidence="2">
    <location>
        <begin position="1722"/>
        <end position="1850"/>
    </location>
</feature>
<feature type="region of interest" description="Disordered" evidence="3">
    <location>
        <begin position="830"/>
        <end position="1168"/>
    </location>
</feature>
<feature type="compositionally biased region" description="Basic and acidic residues" evidence="3">
    <location>
        <begin position="1100"/>
        <end position="1125"/>
    </location>
</feature>
<feature type="compositionally biased region" description="Basic and acidic residues" evidence="3">
    <location>
        <begin position="2163"/>
        <end position="2174"/>
    </location>
</feature>
<accession>A0A0D2IP00</accession>
<feature type="compositionally biased region" description="Low complexity" evidence="3">
    <location>
        <begin position="263"/>
        <end position="275"/>
    </location>
</feature>
<keyword evidence="5" id="KW-1185">Reference proteome</keyword>
<feature type="compositionally biased region" description="Basic and acidic residues" evidence="3">
    <location>
        <begin position="1003"/>
        <end position="1026"/>
    </location>
</feature>
<dbReference type="GO" id="GO:0005856">
    <property type="term" value="C:cytoskeleton"/>
    <property type="evidence" value="ECO:0007669"/>
    <property type="project" value="TreeGrafter"/>
</dbReference>
<feature type="compositionally biased region" description="Polar residues" evidence="3">
    <location>
        <begin position="2039"/>
        <end position="2055"/>
    </location>
</feature>
<name>A0A0D2IP00_9EURO</name>
<feature type="compositionally biased region" description="Polar residues" evidence="3">
    <location>
        <begin position="830"/>
        <end position="848"/>
    </location>
</feature>
<dbReference type="OrthoDB" id="1293114at2759"/>
<feature type="region of interest" description="Disordered" evidence="3">
    <location>
        <begin position="22"/>
        <end position="76"/>
    </location>
</feature>
<feature type="compositionally biased region" description="Basic and acidic residues" evidence="3">
    <location>
        <begin position="871"/>
        <end position="886"/>
    </location>
</feature>
<feature type="compositionally biased region" description="Basic and acidic residues" evidence="3">
    <location>
        <begin position="635"/>
        <end position="661"/>
    </location>
</feature>
<dbReference type="HOGENOM" id="CLU_001004_0_0_1"/>
<evidence type="ECO:0000256" key="1">
    <source>
        <dbReference type="ARBA" id="ARBA00023054"/>
    </source>
</evidence>
<sequence>MNLEELTFEIPSTGVHHHAARYPAYSDHSPSRPLKAQSLSSTPSENDWVSPFTLPPLPSLRRDRHHSENLKSPEYLRQRDGSGAYYAAAWGSPYATPSPRRTPGPAGSVGERVDNRATRAQNHHILGKKARATKPLRKPRSERTNWLSESEDSEFETSAKEEDKTPTRVAAYLDSWGTSPVNSQNRPPRHHRVSESLATITPDTFHDSEPRSVGSDRRHRSISQSGGGTMAAQEPESVGTAVKPLSTLPRRGSLVEEEDKVPDSPSSTVRPRPTSMQSYQRPKKKVFWKGKACIIALPMTDREAAGLPPVLTAEQVKRRIDGFIADGYNVDGFELNDVPTGPPRESSGQSRPVYPDPTEMHSERKLRHFQVHIPNQAEWESWVNYLKEEKLRALGVSPSNSEAPPSTRSPFSPTLSRVSSSYPGLAPSPPVAPSSSASNPLRATSNPFSPSLVSSAGISPQPGSVAPSQFNGLPKSLHGYKQSMAQPNAHGRMTSPFEHSLSQSSSFGPGVRPNIQPLSSRQNSFSPNHPLYLPNLGEVLSPASQPRGIDVRGGNMNFAPEQGRHNRMQSQDHILVPQNQPTPNPALPQRIDNLVRTPDYNGPSRPPIEIAHPTPKSHRHNLSVALQREIDEAEAVSREEHADVKHEAHENLDISSRKDSTLDESLNDEPPILRRPETITAADERSEIETNPSIAATPMLMEDKDVSLNWQALSDAAKAEPKSVRELTQATSKLNVEAKEFDPRAGFSSSNPSFGGDSFAPFGLPPAPTTLTAQKPASKTRFSVSHLNADAPAFTPSFILQEAPKESTLKPAAATFNVDAPVFNPSLSPATNFNESADSVNSPNSVFGNANADANPKATKASKAVPIMLPKSKDIEEKNIDWKDVDGQAMTPADRQKRERQDDSDGDRSPHFADSAPFNHSRILSEIVDNADTKGPTPESPKKPLDGWSYIPAEETQPEDAPAPPAAQKAPDESREHGSDFTFKNQRDAAMFNEAIPPLETPGKVEFDKIDEPASLDEVKQEEESPVKTTTPTGEQNRKPKSSLSALAKPFEFKPHVSSPYASSSVTTPKIPQVSAASPYGATPSPEQPSALLTANHPSPPHDLHSYRENEGKPVPESPEARVEVTEENSVDDEVEPQQGNKSPEEEITQILDNSPHGQEDEPDVQSYSLRHQDEPVPSFEEIDAVMKHLEVHPELGVERNDTPIQSTPLVDMHLSGNFRSDAPSPSPPRTRDNKPSQSDACFSPSFGLGIGVHNLNTGTGRDDVSDWGDALPAAEEAKLQLRSQFFDGHVNDLVGGILENRLGPLERTLQTIQDSLALMTTGSKPKSDRRSMSTDPKDSDADDEDDYDAYEGFASYRTKSPMARRGERKQDKIRAAVTEALAAYQPPPQPQPDLTELSSVLQEMRQLAQQAGSQKTQSELKTIMEDVISHHPHLRGSGVQQDHETAETKVRPQIDGLESMLKISKEHATEESKLRRESEKKVMELELRLKIAEEEAAQYRETMRAFVEEKESYKNLEDDVDALTLKNTALETTLEEYRVSSDQWRSDIRSEREKNVLLKNTLRDLHQQLEDQSHSRQALRAKVERVQAQMTQVVQDLHAEQGEWRQKEHSLLSKLALTQGALEQERRRREKVELELDSLEKEHKANLHAKTALEQARLDISRLNELVVSLRKENRALDTKAFNLNRELAHTLGSKDAEIATATAKLQAELDSAKTQLLSIRTDSEARISRLQSRLDHAELDIEDQKAKHDALLSETIEAHKDALREADEKRESALEDQHQMHEKKLNDLRDRHTRELHNSFDNRTRLEHQLNERLSLSDDKVKHLERKVADLEERLEITKSAARAAVEAATAKGVNLPTPAPSVVASPPQRAASASMSFAKGSEVPEKISPQALRESIMVLQDQLQNREQKIEQLESQLAEVDREAPNKLKERDTEIGWLRELLSVRIDDLEDIINTVSQPDFDRITVKDAAIRLKANLQMEQQLKERAASGLTSSFPSISALQSYAQSPRALPMAAAAAWGNWRRARDSSIGAISDLATNTGNQTPSRSTIGSPASFLSGIITPPSTSQKQSASNEVPILPPTMKPLAAHVQARKAGSEARPLRSYSSQPRALSSRQLENRPESSESQSHPQPRSQSPHTPIQFSRPSLDLAEDVDEDASPLERKDTRHLEEAEPLAE</sequence>
<feature type="compositionally biased region" description="Basic residues" evidence="3">
    <location>
        <begin position="121"/>
        <end position="140"/>
    </location>
</feature>
<feature type="compositionally biased region" description="Polar residues" evidence="3">
    <location>
        <begin position="37"/>
        <end position="47"/>
    </location>
</feature>
<dbReference type="Proteomes" id="UP000053617">
    <property type="component" value="Unassembled WGS sequence"/>
</dbReference>
<feature type="compositionally biased region" description="Basic and acidic residues" evidence="3">
    <location>
        <begin position="894"/>
        <end position="911"/>
    </location>
</feature>
<evidence type="ECO:0000256" key="2">
    <source>
        <dbReference type="SAM" id="Coils"/>
    </source>
</evidence>
<feature type="region of interest" description="Disordered" evidence="3">
    <location>
        <begin position="758"/>
        <end position="781"/>
    </location>
</feature>
<feature type="compositionally biased region" description="Polar residues" evidence="3">
    <location>
        <begin position="1060"/>
        <end position="1070"/>
    </location>
</feature>
<gene>
    <name evidence="4" type="ORF">Z518_05742</name>
</gene>